<organism evidence="1 2">
    <name type="scientific">Eubacterium oxidoreducens</name>
    <dbReference type="NCBI Taxonomy" id="1732"/>
    <lineage>
        <taxon>Bacteria</taxon>
        <taxon>Bacillati</taxon>
        <taxon>Bacillota</taxon>
        <taxon>Clostridia</taxon>
        <taxon>Eubacteriales</taxon>
        <taxon>Eubacteriaceae</taxon>
        <taxon>Eubacterium</taxon>
    </lineage>
</organism>
<sequence>MVDVIYEGFFLDEPLKGSLDKVVINQHITTNFRPYCPKKDMYGLKGKFEVIGYANDGKNEGYLVRPYSLWSSALCGKIKTPHITLSVSEKGKPVDTAKLKFRPCERKVVTATFGAFTPQGLLLKGGEV</sequence>
<evidence type="ECO:0000313" key="2">
    <source>
        <dbReference type="Proteomes" id="UP000199228"/>
    </source>
</evidence>
<name>A0A1G6B344_EUBOX</name>
<dbReference type="EMBL" id="FMXR01000008">
    <property type="protein sequence ID" value="SDB15025.1"/>
    <property type="molecule type" value="Genomic_DNA"/>
</dbReference>
<accession>A0A1G6B344</accession>
<keyword evidence="2" id="KW-1185">Reference proteome</keyword>
<protein>
    <submittedName>
        <fullName evidence="1">Uncharacterized protein</fullName>
    </submittedName>
</protein>
<reference evidence="1 2" key="1">
    <citation type="submission" date="2016-10" db="EMBL/GenBank/DDBJ databases">
        <authorList>
            <person name="de Groot N.N."/>
        </authorList>
    </citation>
    <scope>NUCLEOTIDE SEQUENCE [LARGE SCALE GENOMIC DNA]</scope>
    <source>
        <strain evidence="1 2">DSM 3217</strain>
    </source>
</reference>
<dbReference type="STRING" id="1732.SAMN02910417_01103"/>
<dbReference type="RefSeq" id="WP_090173072.1">
    <property type="nucleotide sequence ID" value="NZ_FMXR01000008.1"/>
</dbReference>
<gene>
    <name evidence="1" type="ORF">SAMN02910417_01103</name>
</gene>
<dbReference type="OrthoDB" id="9932627at2"/>
<evidence type="ECO:0000313" key="1">
    <source>
        <dbReference type="EMBL" id="SDB15025.1"/>
    </source>
</evidence>
<dbReference type="AlphaFoldDB" id="A0A1G6B344"/>
<dbReference type="Proteomes" id="UP000199228">
    <property type="component" value="Unassembled WGS sequence"/>
</dbReference>
<proteinExistence type="predicted"/>